<dbReference type="Pfam" id="PF03795">
    <property type="entry name" value="YCII"/>
    <property type="match status" value="1"/>
</dbReference>
<dbReference type="AlphaFoldDB" id="A0A9X1NKP6"/>
<evidence type="ECO:0000313" key="4">
    <source>
        <dbReference type="Proteomes" id="UP001138997"/>
    </source>
</evidence>
<dbReference type="EMBL" id="JAJOMB010000023">
    <property type="protein sequence ID" value="MCD5315554.1"/>
    <property type="molecule type" value="Genomic_DNA"/>
</dbReference>
<proteinExistence type="inferred from homology"/>
<gene>
    <name evidence="3" type="ORF">LR394_32115</name>
</gene>
<protein>
    <submittedName>
        <fullName evidence="3">YciI family protein</fullName>
    </submittedName>
</protein>
<dbReference type="Proteomes" id="UP001138997">
    <property type="component" value="Unassembled WGS sequence"/>
</dbReference>
<dbReference type="InterPro" id="IPR005545">
    <property type="entry name" value="YCII"/>
</dbReference>
<dbReference type="InterPro" id="IPR011008">
    <property type="entry name" value="Dimeric_a/b-barrel"/>
</dbReference>
<dbReference type="SUPFAM" id="SSF54909">
    <property type="entry name" value="Dimeric alpha+beta barrel"/>
    <property type="match status" value="1"/>
</dbReference>
<comment type="caution">
    <text evidence="3">The sequence shown here is derived from an EMBL/GenBank/DDBJ whole genome shotgun (WGS) entry which is preliminary data.</text>
</comment>
<dbReference type="PANTHER" id="PTHR35174">
    <property type="entry name" value="BLL7171 PROTEIN-RELATED"/>
    <property type="match status" value="1"/>
</dbReference>
<accession>A0A9X1NKP6</accession>
<dbReference type="RefSeq" id="WP_231448375.1">
    <property type="nucleotide sequence ID" value="NZ_JAJOMB010000023.1"/>
</dbReference>
<keyword evidence="4" id="KW-1185">Reference proteome</keyword>
<dbReference type="PANTHER" id="PTHR35174:SF3">
    <property type="entry name" value="BLL7171 PROTEIN"/>
    <property type="match status" value="1"/>
</dbReference>
<feature type="domain" description="YCII-related" evidence="2">
    <location>
        <begin position="31"/>
        <end position="110"/>
    </location>
</feature>
<sequence>MAKFLLLKHYGLSPEGEPGHAPIFGWTPEEIDAHMAYQRQLIAELRESGEYVDVQALSNDSVLVRTGGEGAPPVVTDGPYAESKELVAGWYLIDVESKERAYEIAARVSAAPGAGGKPGDELLEVRPILSM</sequence>
<evidence type="ECO:0000313" key="3">
    <source>
        <dbReference type="EMBL" id="MCD5315554.1"/>
    </source>
</evidence>
<organism evidence="3 4">
    <name type="scientific">Kineosporia babensis</name>
    <dbReference type="NCBI Taxonomy" id="499548"/>
    <lineage>
        <taxon>Bacteria</taxon>
        <taxon>Bacillati</taxon>
        <taxon>Actinomycetota</taxon>
        <taxon>Actinomycetes</taxon>
        <taxon>Kineosporiales</taxon>
        <taxon>Kineosporiaceae</taxon>
        <taxon>Kineosporia</taxon>
    </lineage>
</organism>
<comment type="similarity">
    <text evidence="1">Belongs to the YciI family.</text>
</comment>
<evidence type="ECO:0000259" key="2">
    <source>
        <dbReference type="Pfam" id="PF03795"/>
    </source>
</evidence>
<evidence type="ECO:0000256" key="1">
    <source>
        <dbReference type="ARBA" id="ARBA00007689"/>
    </source>
</evidence>
<dbReference type="Gene3D" id="3.30.70.1060">
    <property type="entry name" value="Dimeric alpha+beta barrel"/>
    <property type="match status" value="1"/>
</dbReference>
<name>A0A9X1NKP6_9ACTN</name>
<reference evidence="3" key="1">
    <citation type="submission" date="2021-11" db="EMBL/GenBank/DDBJ databases">
        <title>Streptomyces corallinus and Kineosporia corallina sp. nov., two new coral-derived marine actinobacteria.</title>
        <authorList>
            <person name="Buangrab K."/>
            <person name="Sutthacheep M."/>
            <person name="Yeemin T."/>
            <person name="Harunari E."/>
            <person name="Igarashi Y."/>
            <person name="Sripreechasak P."/>
            <person name="Kanchanasin P."/>
            <person name="Tanasupawat S."/>
            <person name="Phongsopitanun W."/>
        </authorList>
    </citation>
    <scope>NUCLEOTIDE SEQUENCE</scope>
    <source>
        <strain evidence="3">JCM 31032</strain>
    </source>
</reference>